<dbReference type="GO" id="GO:0005634">
    <property type="term" value="C:nucleus"/>
    <property type="evidence" value="ECO:0007669"/>
    <property type="project" value="TreeGrafter"/>
</dbReference>
<dbReference type="InParanoid" id="L2GN19"/>
<dbReference type="Proteomes" id="UP000011082">
    <property type="component" value="Unassembled WGS sequence"/>
</dbReference>
<dbReference type="InterPro" id="IPR011989">
    <property type="entry name" value="ARM-like"/>
</dbReference>
<dbReference type="OMA" id="INYYNIC"/>
<dbReference type="RefSeq" id="XP_007604144.1">
    <property type="nucleotide sequence ID" value="XM_007604082.1"/>
</dbReference>
<dbReference type="SUPFAM" id="SSF48371">
    <property type="entry name" value="ARM repeat"/>
    <property type="match status" value="1"/>
</dbReference>
<dbReference type="HOGENOM" id="CLU_019837_0_0_1"/>
<keyword evidence="5" id="KW-1185">Reference proteome</keyword>
<evidence type="ECO:0000313" key="5">
    <source>
        <dbReference type="Proteomes" id="UP000011082"/>
    </source>
</evidence>
<keyword evidence="2" id="KW-0647">Proteasome</keyword>
<name>L2GN19_VITCO</name>
<dbReference type="EMBL" id="JH370133">
    <property type="protein sequence ID" value="ELA42293.1"/>
    <property type="molecule type" value="Genomic_DNA"/>
</dbReference>
<dbReference type="GO" id="GO:0008540">
    <property type="term" value="C:proteasome regulatory particle, base subcomplex"/>
    <property type="evidence" value="ECO:0007669"/>
    <property type="project" value="TreeGrafter"/>
</dbReference>
<sequence>METIRTLPVIYNLLENGDLRQAITIINQYVEILAPHISFQFPDSSELDEDACLFLCKFFLLRKEYKRCIDYGLKAKNILNRLEPFYFESFIYRTMEELLQANNSVDDSAVNNSNHIGNLRSFVLHLIMKDPINDAKLGYLLQIKQFDLLKECIIELSKKNEECRDILLILMDVAPKEMTEIFAECGITNRCFFEHVIDALVTLERFDQLKEMVSSLPWHKMYTACLYLEDTHQHRMEIENENASFILSGQWKQEILSNFLFKNSNKLNFKLIEAISKTRAPYLVLGNSFLNAGTTNDTLYRNNKNLISGRDWNRFLEFASLGMIHQGNIDPFEILKEVLPSLESNSGEPGALMALGIMNAGRSDEETTEYFLNWLSSSSEEMIFGACVGLGLNMMQTGDKSVFERLKSLFSIDNTIVQESALYAIGLVYAGCEDDEAISFVRSVHDRTFLPRVKRVAELSVALMNALSDNRTDLLNYLDSDDYSIRSMGLLSLGTAYAATSDLKIIEKVLPFVNDGDDEAKRSAVLAIALIGYGDCEIKNSCLVPLAENHNPFVRSAAALCLGFFSAGMCDVDTCRILEAMLYDSEDLVRHSACLGAGFALMQGNPTLIPNYKRTMDRINYLLVTRSESPCVKMGASLGRTIAETSSRCAVFTLKNFNGQILCSKLVGALLFFQSWYWYPLIPCISLCHHPTPLYFFDENLDETNDYFINSDVYYDYFVKLPELKKSRKFKPSKSSEQNKDIIEPAKNGLKSGDRLTYKERIVKDMGTGIFFKEK</sequence>
<proteinExistence type="predicted"/>
<dbReference type="PANTHER" id="PTHR10943:SF2">
    <property type="entry name" value="26S PROTEASOME NON-ATPASE REGULATORY SUBUNIT 1"/>
    <property type="match status" value="1"/>
</dbReference>
<dbReference type="InterPro" id="IPR016024">
    <property type="entry name" value="ARM-type_fold"/>
</dbReference>
<dbReference type="Gene3D" id="1.25.10.10">
    <property type="entry name" value="Leucine-rich Repeat Variant"/>
    <property type="match status" value="1"/>
</dbReference>
<evidence type="ECO:0000313" key="4">
    <source>
        <dbReference type="EMBL" id="ELA42293.1"/>
    </source>
</evidence>
<dbReference type="Pfam" id="PF13646">
    <property type="entry name" value="HEAT_2"/>
    <property type="match status" value="1"/>
</dbReference>
<evidence type="ECO:0000256" key="1">
    <source>
        <dbReference type="ARBA" id="ARBA00022737"/>
    </source>
</evidence>
<feature type="region of interest" description="Disordered" evidence="3">
    <location>
        <begin position="730"/>
        <end position="751"/>
    </location>
</feature>
<dbReference type="GeneID" id="19881409"/>
<dbReference type="PANTHER" id="PTHR10943">
    <property type="entry name" value="26S PROTEASOME NON-ATPASE REGULATORY SUBUNIT"/>
    <property type="match status" value="1"/>
</dbReference>
<organism evidence="4 5">
    <name type="scientific">Vittaforma corneae (strain ATCC 50505)</name>
    <name type="common">Microsporidian parasite</name>
    <name type="synonym">Nosema corneum</name>
    <dbReference type="NCBI Taxonomy" id="993615"/>
    <lineage>
        <taxon>Eukaryota</taxon>
        <taxon>Fungi</taxon>
        <taxon>Fungi incertae sedis</taxon>
        <taxon>Microsporidia</taxon>
        <taxon>Nosematidae</taxon>
        <taxon>Vittaforma</taxon>
    </lineage>
</organism>
<evidence type="ECO:0000256" key="2">
    <source>
        <dbReference type="ARBA" id="ARBA00022942"/>
    </source>
</evidence>
<accession>L2GN19</accession>
<dbReference type="GO" id="GO:0043161">
    <property type="term" value="P:proteasome-mediated ubiquitin-dependent protein catabolic process"/>
    <property type="evidence" value="ECO:0007669"/>
    <property type="project" value="TreeGrafter"/>
</dbReference>
<dbReference type="VEuPathDB" id="MicrosporidiaDB:VICG_00693"/>
<dbReference type="OrthoDB" id="2194750at2759"/>
<dbReference type="STRING" id="993615.L2GN19"/>
<reference evidence="5" key="1">
    <citation type="submission" date="2011-05" db="EMBL/GenBank/DDBJ databases">
        <title>The genome sequence of Vittaforma corneae strain ATCC 50505.</title>
        <authorList>
            <consortium name="The Broad Institute Genome Sequencing Platform"/>
            <person name="Cuomo C."/>
            <person name="Didier E."/>
            <person name="Bowers L."/>
            <person name="Young S.K."/>
            <person name="Zeng Q."/>
            <person name="Gargeya S."/>
            <person name="Fitzgerald M."/>
            <person name="Haas B."/>
            <person name="Abouelleil A."/>
            <person name="Alvarado L."/>
            <person name="Arachchi H.M."/>
            <person name="Berlin A."/>
            <person name="Chapman S.B."/>
            <person name="Gearin G."/>
            <person name="Goldberg J."/>
            <person name="Griggs A."/>
            <person name="Gujja S."/>
            <person name="Hansen M."/>
            <person name="Heiman D."/>
            <person name="Howarth C."/>
            <person name="Larimer J."/>
            <person name="Lui A."/>
            <person name="MacDonald P.J.P."/>
            <person name="McCowen C."/>
            <person name="Montmayeur A."/>
            <person name="Murphy C."/>
            <person name="Neiman D."/>
            <person name="Pearson M."/>
            <person name="Priest M."/>
            <person name="Roberts A."/>
            <person name="Saif S."/>
            <person name="Shea T."/>
            <person name="Sisk P."/>
            <person name="Stolte C."/>
            <person name="Sykes S."/>
            <person name="Wortman J."/>
            <person name="Nusbaum C."/>
            <person name="Birren B."/>
        </authorList>
    </citation>
    <scope>NUCLEOTIDE SEQUENCE [LARGE SCALE GENOMIC DNA]</scope>
    <source>
        <strain evidence="5">ATCC 50505</strain>
    </source>
</reference>
<protein>
    <submittedName>
        <fullName evidence="4">Uncharacterized protein</fullName>
    </submittedName>
</protein>
<dbReference type="AlphaFoldDB" id="L2GN19"/>
<keyword evidence="1" id="KW-0677">Repeat</keyword>
<evidence type="ECO:0000256" key="3">
    <source>
        <dbReference type="SAM" id="MobiDB-lite"/>
    </source>
</evidence>
<gene>
    <name evidence="4" type="ORF">VICG_00693</name>
</gene>
<dbReference type="GO" id="GO:0034515">
    <property type="term" value="C:proteasome storage granule"/>
    <property type="evidence" value="ECO:0007669"/>
    <property type="project" value="TreeGrafter"/>
</dbReference>